<comment type="function">
    <text evidence="6">Acetyltransferase implicated in the O-acetylation of Nod factors.</text>
</comment>
<dbReference type="EMBL" id="BGZJ01000002">
    <property type="protein sequence ID" value="GBO94452.1"/>
    <property type="molecule type" value="Genomic_DNA"/>
</dbReference>
<dbReference type="OrthoDB" id="272049at2"/>
<dbReference type="SMART" id="SM01266">
    <property type="entry name" value="Mac"/>
    <property type="match status" value="1"/>
</dbReference>
<dbReference type="FunFam" id="2.160.10.10:FF:000025">
    <property type="entry name" value="Hexapeptide-repeat containing-acetyltransferase"/>
    <property type="match status" value="1"/>
</dbReference>
<name>A0A388SDL6_9BURK</name>
<keyword evidence="2" id="KW-0536">Nodulation</keyword>
<protein>
    <recommendedName>
        <fullName evidence="7">Acetyltransferase</fullName>
        <ecNumber evidence="7">2.3.1.-</ecNumber>
    </recommendedName>
</protein>
<evidence type="ECO:0000256" key="1">
    <source>
        <dbReference type="ARBA" id="ARBA00007274"/>
    </source>
</evidence>
<dbReference type="PANTHER" id="PTHR43017:SF1">
    <property type="entry name" value="ACETYLTRANSFERASE YJL218W-RELATED"/>
    <property type="match status" value="1"/>
</dbReference>
<feature type="domain" description="Maltose/galactoside acetyltransferase" evidence="8">
    <location>
        <begin position="6"/>
        <end position="60"/>
    </location>
</feature>
<dbReference type="SUPFAM" id="SSF51161">
    <property type="entry name" value="Trimeric LpxA-like enzymes"/>
    <property type="match status" value="1"/>
</dbReference>
<dbReference type="InterPro" id="IPR011004">
    <property type="entry name" value="Trimer_LpxA-like_sf"/>
</dbReference>
<keyword evidence="5 7" id="KW-0012">Acyltransferase</keyword>
<dbReference type="CDD" id="cd03357">
    <property type="entry name" value="LbH_MAT_GAT"/>
    <property type="match status" value="1"/>
</dbReference>
<comment type="similarity">
    <text evidence="1 7">Belongs to the transferase hexapeptide repeat family.</text>
</comment>
<dbReference type="PROSITE" id="PS00101">
    <property type="entry name" value="HEXAPEP_TRANSFERASES"/>
    <property type="match status" value="1"/>
</dbReference>
<dbReference type="GO" id="GO:0008870">
    <property type="term" value="F:galactoside O-acetyltransferase activity"/>
    <property type="evidence" value="ECO:0007669"/>
    <property type="project" value="TreeGrafter"/>
</dbReference>
<keyword evidence="3 7" id="KW-0808">Transferase</keyword>
<dbReference type="Gene3D" id="2.160.10.10">
    <property type="entry name" value="Hexapeptide repeat proteins"/>
    <property type="match status" value="1"/>
</dbReference>
<accession>A0A388SDL6</accession>
<gene>
    <name evidence="9" type="ORF">MESMUL_18060</name>
</gene>
<keyword evidence="10" id="KW-1185">Reference proteome</keyword>
<evidence type="ECO:0000313" key="9">
    <source>
        <dbReference type="EMBL" id="GBO94452.1"/>
    </source>
</evidence>
<dbReference type="AlphaFoldDB" id="A0A388SDL6"/>
<keyword evidence="4" id="KW-0677">Repeat</keyword>
<accession>A0A401LIU1</accession>
<dbReference type="InterPro" id="IPR039369">
    <property type="entry name" value="LacA-like"/>
</dbReference>
<sequence>MAMTELEKLDAGLPYDFMDPEVDGRKLHALSCAQKLNAIPMQNAAEREAAVRELFGSCGKHPTVLPVFNCDNGLNIHVGDEFLANYNVTILDIAPVTMGNNVMIGPHTLITSVGHPLSPAARRKHMGIAKPVKIGNDVWIGGNVTILPGITIGNNVVVAAGAVVTKDVPDNCVVGGVPARILKNIENDVDDAE</sequence>
<dbReference type="InterPro" id="IPR001451">
    <property type="entry name" value="Hexapep"/>
</dbReference>
<dbReference type="InterPro" id="IPR024688">
    <property type="entry name" value="Mac_dom"/>
</dbReference>
<reference evidence="9 10" key="1">
    <citation type="journal article" date="2018" name="Int. J. Syst. Evol. Microbiol.">
        <title>Mesosutterella multiformis gen. nov., sp. nov., a member of the family Sutterellaceae and Sutterella megalosphaeroides sp. nov., isolated from human faeces.</title>
        <authorList>
            <person name="Sakamoto M."/>
            <person name="Ikeyama N."/>
            <person name="Kunihiro T."/>
            <person name="Iino T."/>
            <person name="Yuki M."/>
            <person name="Ohkuma M."/>
        </authorList>
    </citation>
    <scope>NUCLEOTIDE SEQUENCE [LARGE SCALE GENOMIC DNA]</scope>
    <source>
        <strain evidence="9 10">4NBBH2</strain>
    </source>
</reference>
<evidence type="ECO:0000256" key="5">
    <source>
        <dbReference type="ARBA" id="ARBA00023315"/>
    </source>
</evidence>
<evidence type="ECO:0000256" key="4">
    <source>
        <dbReference type="ARBA" id="ARBA00022737"/>
    </source>
</evidence>
<dbReference type="Pfam" id="PF12464">
    <property type="entry name" value="Mac"/>
    <property type="match status" value="1"/>
</dbReference>
<dbReference type="Pfam" id="PF00132">
    <property type="entry name" value="Hexapep"/>
    <property type="match status" value="1"/>
</dbReference>
<dbReference type="EC" id="2.3.1.-" evidence="7"/>
<dbReference type="Proteomes" id="UP000266091">
    <property type="component" value="Unassembled WGS sequence"/>
</dbReference>
<evidence type="ECO:0000313" key="10">
    <source>
        <dbReference type="Proteomes" id="UP000266091"/>
    </source>
</evidence>
<evidence type="ECO:0000259" key="8">
    <source>
        <dbReference type="SMART" id="SM01266"/>
    </source>
</evidence>
<evidence type="ECO:0000256" key="3">
    <source>
        <dbReference type="ARBA" id="ARBA00022679"/>
    </source>
</evidence>
<dbReference type="PANTHER" id="PTHR43017">
    <property type="entry name" value="GALACTOSIDE O-ACETYLTRANSFERASE"/>
    <property type="match status" value="1"/>
</dbReference>
<proteinExistence type="inferred from homology"/>
<organism evidence="9 10">
    <name type="scientific">Mesosutterella multiformis</name>
    <dbReference type="NCBI Taxonomy" id="2259133"/>
    <lineage>
        <taxon>Bacteria</taxon>
        <taxon>Pseudomonadati</taxon>
        <taxon>Pseudomonadota</taxon>
        <taxon>Betaproteobacteria</taxon>
        <taxon>Burkholderiales</taxon>
        <taxon>Sutterellaceae</taxon>
        <taxon>Mesosutterella</taxon>
    </lineage>
</organism>
<evidence type="ECO:0000256" key="6">
    <source>
        <dbReference type="ARBA" id="ARBA00055587"/>
    </source>
</evidence>
<evidence type="ECO:0000256" key="2">
    <source>
        <dbReference type="ARBA" id="ARBA00022458"/>
    </source>
</evidence>
<comment type="caution">
    <text evidence="9">The sequence shown here is derived from an EMBL/GenBank/DDBJ whole genome shotgun (WGS) entry which is preliminary data.</text>
</comment>
<evidence type="ECO:0000256" key="7">
    <source>
        <dbReference type="RuleBase" id="RU367021"/>
    </source>
</evidence>
<dbReference type="InterPro" id="IPR018357">
    <property type="entry name" value="Hexapep_transf_CS"/>
</dbReference>